<feature type="domain" description="Prepilin type IV endopeptidase peptidase" evidence="3">
    <location>
        <begin position="7"/>
        <end position="110"/>
    </location>
</feature>
<keyword evidence="5" id="KW-1185">Reference proteome</keyword>
<dbReference type="Gene3D" id="1.20.120.1220">
    <property type="match status" value="1"/>
</dbReference>
<feature type="transmembrane region" description="Helical" evidence="2">
    <location>
        <begin position="80"/>
        <end position="106"/>
    </location>
</feature>
<reference evidence="4 5" key="1">
    <citation type="submission" date="2016-12" db="EMBL/GenBank/DDBJ databases">
        <title>The new phylogeny of genus Mycobacterium.</title>
        <authorList>
            <person name="Tortoli E."/>
            <person name="Trovato A."/>
            <person name="Cirillo D.M."/>
        </authorList>
    </citation>
    <scope>NUCLEOTIDE SEQUENCE [LARGE SCALE GENOMIC DNA]</scope>
    <source>
        <strain evidence="4 5">DSM 45069</strain>
    </source>
</reference>
<evidence type="ECO:0000313" key="4">
    <source>
        <dbReference type="EMBL" id="ORA12917.1"/>
    </source>
</evidence>
<dbReference type="GO" id="GO:0006465">
    <property type="term" value="P:signal peptide processing"/>
    <property type="evidence" value="ECO:0007669"/>
    <property type="project" value="TreeGrafter"/>
</dbReference>
<sequence>MRIAAACVVLAWLAVLSGYDIRERRLPNALTLTGAPTILAVATLAGRGPAALAGTGALTAIYFVVHCASPGAMGAGDVKLALGLGALTGCFGVGAWFLAALGAPLLTAALGMAARLGGGARGTAPVPHGPSMCLASAVGVGLALL</sequence>
<dbReference type="InterPro" id="IPR000045">
    <property type="entry name" value="Prepilin_IV_endopep_pep"/>
</dbReference>
<dbReference type="OrthoDB" id="4428077at2"/>
<dbReference type="GO" id="GO:0005886">
    <property type="term" value="C:plasma membrane"/>
    <property type="evidence" value="ECO:0007669"/>
    <property type="project" value="TreeGrafter"/>
</dbReference>
<dbReference type="PANTHER" id="PTHR30487">
    <property type="entry name" value="TYPE 4 PREPILIN-LIKE PROTEINS LEADER PEPTIDE-PROCESSING ENZYME"/>
    <property type="match status" value="1"/>
</dbReference>
<dbReference type="AlphaFoldDB" id="A0A1W9ZEP0"/>
<gene>
    <name evidence="4" type="ORF">BST14_16240</name>
</gene>
<evidence type="ECO:0000313" key="5">
    <source>
        <dbReference type="Proteomes" id="UP000192707"/>
    </source>
</evidence>
<dbReference type="InterPro" id="IPR050882">
    <property type="entry name" value="Prepilin_peptidase/N-MTase"/>
</dbReference>
<name>A0A1W9ZEP0_MYCAI</name>
<keyword evidence="2" id="KW-1133">Transmembrane helix</keyword>
<feature type="transmembrane region" description="Helical" evidence="2">
    <location>
        <begin position="50"/>
        <end position="68"/>
    </location>
</feature>
<keyword evidence="2" id="KW-0472">Membrane</keyword>
<proteinExistence type="inferred from homology"/>
<dbReference type="Pfam" id="PF01478">
    <property type="entry name" value="Peptidase_A24"/>
    <property type="match status" value="1"/>
</dbReference>
<organism evidence="4 5">
    <name type="scientific">Mycobacterium arosiense ATCC BAA-1401 = DSM 45069</name>
    <dbReference type="NCBI Taxonomy" id="1265311"/>
    <lineage>
        <taxon>Bacteria</taxon>
        <taxon>Bacillati</taxon>
        <taxon>Actinomycetota</taxon>
        <taxon>Actinomycetes</taxon>
        <taxon>Mycobacteriales</taxon>
        <taxon>Mycobacteriaceae</taxon>
        <taxon>Mycobacterium</taxon>
        <taxon>Mycobacterium avium complex (MAC)</taxon>
    </lineage>
</organism>
<protein>
    <submittedName>
        <fullName evidence="4">Prepilin peptidase</fullName>
    </submittedName>
</protein>
<comment type="caution">
    <text evidence="4">The sequence shown here is derived from an EMBL/GenBank/DDBJ whole genome shotgun (WGS) entry which is preliminary data.</text>
</comment>
<dbReference type="GO" id="GO:0004190">
    <property type="term" value="F:aspartic-type endopeptidase activity"/>
    <property type="evidence" value="ECO:0007669"/>
    <property type="project" value="InterPro"/>
</dbReference>
<evidence type="ECO:0000256" key="1">
    <source>
        <dbReference type="ARBA" id="ARBA00005801"/>
    </source>
</evidence>
<accession>A0A1W9ZEP0</accession>
<evidence type="ECO:0000256" key="2">
    <source>
        <dbReference type="SAM" id="Phobius"/>
    </source>
</evidence>
<dbReference type="PANTHER" id="PTHR30487:SF0">
    <property type="entry name" value="PREPILIN LEADER PEPTIDASE_N-METHYLTRANSFERASE-RELATED"/>
    <property type="match status" value="1"/>
</dbReference>
<keyword evidence="2" id="KW-0812">Transmembrane</keyword>
<comment type="similarity">
    <text evidence="1">Belongs to the peptidase A24 family.</text>
</comment>
<evidence type="ECO:0000259" key="3">
    <source>
        <dbReference type="Pfam" id="PF01478"/>
    </source>
</evidence>
<dbReference type="RefSeq" id="WP_083065373.1">
    <property type="nucleotide sequence ID" value="NZ_MVHG01000040.1"/>
</dbReference>
<dbReference type="Proteomes" id="UP000192707">
    <property type="component" value="Unassembled WGS sequence"/>
</dbReference>
<dbReference type="EMBL" id="MVHG01000040">
    <property type="protein sequence ID" value="ORA12917.1"/>
    <property type="molecule type" value="Genomic_DNA"/>
</dbReference>